<dbReference type="GeneID" id="88785580"/>
<dbReference type="EMBL" id="VUAA01000002">
    <property type="protein sequence ID" value="KAA1256350.1"/>
    <property type="molecule type" value="Genomic_DNA"/>
</dbReference>
<evidence type="ECO:0000313" key="5">
    <source>
        <dbReference type="EMBL" id="CSC14997.1"/>
    </source>
</evidence>
<evidence type="ECO:0000313" key="17">
    <source>
        <dbReference type="Proteomes" id="UP000266701"/>
    </source>
</evidence>
<keyword evidence="2" id="KW-0812">Transmembrane</keyword>
<dbReference type="EMBL" id="VSIJ01000033">
    <property type="protein sequence ID" value="TXX65578.1"/>
    <property type="molecule type" value="Genomic_DNA"/>
</dbReference>
<dbReference type="EMBL" id="MCBA01000150">
    <property type="protein sequence ID" value="RGP86296.1"/>
    <property type="molecule type" value="Genomic_DNA"/>
</dbReference>
<reference evidence="9 17" key="2">
    <citation type="journal article" date="2017" name="Emerg. Infect. Dis.">
        <title>Carbapenemase VCC-1-Producing Vibrio cholerae in Coastal Waters of Germany.</title>
        <authorList>
            <person name="Hammerl J.A."/>
            <person name="Jackel C."/>
            <person name="Bortolaia V."/>
            <person name="Schwartz K."/>
            <person name="Bier N."/>
            <person name="Hendriksen R.S."/>
            <person name="Guerra B."/>
            <person name="Strauch E."/>
        </authorList>
    </citation>
    <scope>NUCLEOTIDE SEQUENCE [LARGE SCALE GENOMIC DNA]</scope>
    <source>
        <strain evidence="9 17">VN-2825</strain>
    </source>
</reference>
<proteinExistence type="predicted"/>
<dbReference type="Pfam" id="PF06667">
    <property type="entry name" value="PspB"/>
    <property type="match status" value="1"/>
</dbReference>
<dbReference type="Proteomes" id="UP000323819">
    <property type="component" value="Unassembled WGS sequence"/>
</dbReference>
<dbReference type="RefSeq" id="WP_000093876.1">
    <property type="nucleotide sequence ID" value="NZ_AP018677.1"/>
</dbReference>
<reference evidence="7" key="8">
    <citation type="submission" date="2021-05" db="EMBL/GenBank/DDBJ databases">
        <authorList>
            <person name="Stine C."/>
        </authorList>
    </citation>
    <scope>NUCLEOTIDE SEQUENCE</scope>
    <source>
        <strain evidence="7">TDS0091212</strain>
    </source>
</reference>
<dbReference type="Proteomes" id="UP000323583">
    <property type="component" value="Unassembled WGS sequence"/>
</dbReference>
<dbReference type="EMBL" id="VIOS01000071">
    <property type="protein sequence ID" value="TQP10781.1"/>
    <property type="molecule type" value="Genomic_DNA"/>
</dbReference>
<name>A0A085S9I8_VIBCL</name>
<evidence type="ECO:0000313" key="20">
    <source>
        <dbReference type="Proteomes" id="UP000323225"/>
    </source>
</evidence>
<dbReference type="KEGG" id="vcq:EN18_11575"/>
<dbReference type="EMBL" id="CWQY01000003">
    <property type="protein sequence ID" value="CSC14997.1"/>
    <property type="molecule type" value="Genomic_DNA"/>
</dbReference>
<evidence type="ECO:0000256" key="2">
    <source>
        <dbReference type="SAM" id="Phobius"/>
    </source>
</evidence>
<evidence type="ECO:0000313" key="22">
    <source>
        <dbReference type="Proteomes" id="UP000323819"/>
    </source>
</evidence>
<evidence type="ECO:0000313" key="11">
    <source>
        <dbReference type="EMBL" id="TQP10781.1"/>
    </source>
</evidence>
<dbReference type="Proteomes" id="UP000319979">
    <property type="component" value="Unassembled WGS sequence"/>
</dbReference>
<protein>
    <submittedName>
        <fullName evidence="6">Envelope stress response membrane protein PspB</fullName>
    </submittedName>
    <submittedName>
        <fullName evidence="9">Phage shock protein B</fullName>
    </submittedName>
</protein>
<dbReference type="Proteomes" id="UP000046067">
    <property type="component" value="Unassembled WGS sequence"/>
</dbReference>
<evidence type="ECO:0000313" key="21">
    <source>
        <dbReference type="Proteomes" id="UP000323583"/>
    </source>
</evidence>
<dbReference type="EMBL" id="CWOW01000006">
    <property type="protein sequence ID" value="CSA38390.1"/>
    <property type="molecule type" value="Genomic_DNA"/>
</dbReference>
<keyword evidence="1" id="KW-0175">Coiled coil</keyword>
<evidence type="ECO:0000313" key="9">
    <source>
        <dbReference type="EMBL" id="RGP86296.1"/>
    </source>
</evidence>
<organism evidence="9 17">
    <name type="scientific">Vibrio cholerae</name>
    <dbReference type="NCBI Taxonomy" id="666"/>
    <lineage>
        <taxon>Bacteria</taxon>
        <taxon>Pseudomonadati</taxon>
        <taxon>Pseudomonadota</taxon>
        <taxon>Gammaproteobacteria</taxon>
        <taxon>Vibrionales</taxon>
        <taxon>Vibrionaceae</taxon>
        <taxon>Vibrio</taxon>
    </lineage>
</organism>
<evidence type="ECO:0000313" key="10">
    <source>
        <dbReference type="EMBL" id="TBM45084.1"/>
    </source>
</evidence>
<reference evidence="21 22" key="5">
    <citation type="submission" date="2019-06" db="EMBL/GenBank/DDBJ databases">
        <title>Vibrio cholerae phylogeny based on whole-genome sequencing reveals genetic diversity and population strucutre.</title>
        <authorList>
            <person name="Zhiqiu Y."/>
            <person name="Bin L."/>
            <person name="Lingyan J."/>
        </authorList>
    </citation>
    <scope>NUCLEOTIDE SEQUENCE [LARGE SCALE GENOMIC DNA]</scope>
    <source>
        <strain evidence="13 21">N2768</strain>
        <strain evidence="12 22">N2814</strain>
    </source>
</reference>
<evidence type="ECO:0000313" key="23">
    <source>
        <dbReference type="Proteomes" id="UP000471242"/>
    </source>
</evidence>
<feature type="transmembrane region" description="Helical" evidence="2">
    <location>
        <begin position="6"/>
        <end position="24"/>
    </location>
</feature>
<reference evidence="10 18" key="4">
    <citation type="submission" date="2019-02" db="EMBL/GenBank/DDBJ databases">
        <title>Genomic plasticity associated with the antimicrobial resistance in Vibrio cholerae.</title>
        <authorList>
            <person name="Verma J."/>
            <person name="Bag S."/>
            <person name="Saha B."/>
            <person name="Kumar P."/>
            <person name="Ghosh T.S."/>
            <person name="Dayal M."/>
            <person name="Senapati T."/>
            <person name="Mehra S."/>
            <person name="Dey P."/>
            <person name="Desigamani A."/>
            <person name="Kumar D."/>
            <person name="Rana P."/>
            <person name="Kumar B."/>
            <person name="Maiti T.K."/>
            <person name="Sharma N.C."/>
            <person name="Bhadra R.K."/>
            <person name="Mutreja A."/>
            <person name="Nair G.B."/>
            <person name="Ramamurthy T."/>
            <person name="Das B."/>
        </authorList>
    </citation>
    <scope>NUCLEOTIDE SEQUENCE [LARGE SCALE GENOMIC DNA]</scope>
    <source>
        <strain evidence="10 18">IDH06781</strain>
    </source>
</reference>
<evidence type="ECO:0000313" key="18">
    <source>
        <dbReference type="Proteomes" id="UP000294145"/>
    </source>
</evidence>
<reference evidence="6 20" key="7">
    <citation type="submission" date="2019-09" db="EMBL/GenBank/DDBJ databases">
        <authorList>
            <person name="Kritzky A."/>
            <person name="Schelkanova E.Y."/>
            <person name="Alkhova Z.V."/>
            <person name="Smirnova N.I."/>
        </authorList>
    </citation>
    <scope>NUCLEOTIDE SEQUENCE [LARGE SCALE GENOMIC DNA]</scope>
    <source>
        <strain evidence="6 20">M1526</strain>
    </source>
</reference>
<accession>A0A085S9I8</accession>
<reference evidence="14 15" key="1">
    <citation type="submission" date="2015-07" db="EMBL/GenBank/DDBJ databases">
        <authorList>
            <consortium name="Pathogen Informatics"/>
        </authorList>
    </citation>
    <scope>NUCLEOTIDE SEQUENCE [LARGE SCALE GENOMIC DNA]</scope>
    <source>
        <strain evidence="5 14">A316</strain>
        <strain evidence="4 16">A325</strain>
        <strain evidence="3 15">A51</strain>
    </source>
</reference>
<reference evidence="7" key="9">
    <citation type="submission" date="2023-08" db="EMBL/GenBank/DDBJ databases">
        <title>Vibrio cholerae Outbreaks in Tanzania Exemplify Founder Flush: Simultaneous Increases in Population Size and Genetic Diversity.</title>
        <authorList>
            <person name="Debes A.K."/>
            <person name="Mohammed A."/>
            <person name="Maseke I."/>
            <person name="Almeida M."/>
            <person name="Li S."/>
            <person name="Matimba H."/>
            <person name="Joachim A."/>
            <person name="Mizinduko M."/>
            <person name="Nyanga S."/>
            <person name="Kelly M."/>
            <person name="Kachwamba Y."/>
            <person name="Schaffer A.M."/>
            <person name="Nyanga A.S."/>
            <person name="Mghamba J."/>
            <person name="Mosha F.S."/>
            <person name="Sack D.A."/>
            <person name="Stine O.C."/>
        </authorList>
    </citation>
    <scope>NUCLEOTIDE SEQUENCE</scope>
    <source>
        <strain evidence="7">TDS0091212</strain>
    </source>
</reference>
<dbReference type="Proteomes" id="UP000323225">
    <property type="component" value="Unassembled WGS sequence"/>
</dbReference>
<dbReference type="Proteomes" id="UP000294145">
    <property type="component" value="Unassembled WGS sequence"/>
</dbReference>
<evidence type="ECO:0000313" key="19">
    <source>
        <dbReference type="Proteomes" id="UP000319979"/>
    </source>
</evidence>
<keyword evidence="2" id="KW-0472">Membrane</keyword>
<dbReference type="KEGG" id="vcx:VAA049_1126"/>
<reference evidence="11 19" key="6">
    <citation type="submission" date="2019-07" db="EMBL/GenBank/DDBJ databases">
        <title>Phenotypic and genotypic antimicrobial resistance traits of Vibrio cholerae non-O1/non-O139 isolated from a large Austrian lake frequently associated with cases of infection.</title>
        <authorList>
            <person name="Lepuschitz S."/>
            <person name="Baron S."/>
            <person name="Larvor E."/>
            <person name="Granier S."/>
            <person name="Pretzer C."/>
            <person name="Mach R.L."/>
            <person name="Farnleitner A.H."/>
            <person name="Ruppitsch W."/>
            <person name="Pleininger S."/>
            <person name="Indra A."/>
            <person name="Kirschner A.K.T."/>
        </authorList>
    </citation>
    <scope>NUCLEOTIDE SEQUENCE [LARGE SCALE GENOMIC DNA]</scope>
    <source>
        <strain evidence="11 19">A12JL36W90</strain>
    </source>
</reference>
<evidence type="ECO:0000313" key="3">
    <source>
        <dbReference type="EMBL" id="CSA38390.1"/>
    </source>
</evidence>
<dbReference type="NCBIfam" id="TIGR02976">
    <property type="entry name" value="phageshock_pspB"/>
    <property type="match status" value="1"/>
</dbReference>
<dbReference type="AlphaFoldDB" id="A0A085S9I8"/>
<dbReference type="InterPro" id="IPR009554">
    <property type="entry name" value="Phageshock_PspB"/>
</dbReference>
<dbReference type="GO" id="GO:0006355">
    <property type="term" value="P:regulation of DNA-templated transcription"/>
    <property type="evidence" value="ECO:0007669"/>
    <property type="project" value="InterPro"/>
</dbReference>
<evidence type="ECO:0000313" key="6">
    <source>
        <dbReference type="EMBL" id="KAA1256350.1"/>
    </source>
</evidence>
<evidence type="ECO:0000313" key="16">
    <source>
        <dbReference type="Proteomes" id="UP000046067"/>
    </source>
</evidence>
<evidence type="ECO:0000313" key="13">
    <source>
        <dbReference type="EMBL" id="TXY89954.1"/>
    </source>
</evidence>
<dbReference type="Proteomes" id="UP000471242">
    <property type="component" value="Unassembled WGS sequence"/>
</dbReference>
<evidence type="ECO:0000313" key="12">
    <source>
        <dbReference type="EMBL" id="TXX65578.1"/>
    </source>
</evidence>
<dbReference type="Proteomes" id="UP001196338">
    <property type="component" value="Unassembled WGS sequence"/>
</dbReference>
<keyword evidence="2" id="KW-1133">Transmembrane helix</keyword>
<reference evidence="8 23" key="3">
    <citation type="submission" date="2018-09" db="EMBL/GenBank/DDBJ databases">
        <title>Genomic epidemiology reveals two lineages of Vibrio cholerae that can cause global cholera epidemics despite absence of cholera toxin gene.</title>
        <authorList>
            <person name="Wang H."/>
            <person name="Zen W."/>
            <person name="Yu H."/>
            <person name="Zhang W."/>
            <person name="Pan J."/>
            <person name="Yang C."/>
            <person name="Cui Y."/>
        </authorList>
    </citation>
    <scope>NUCLEOTIDE SEQUENCE [LARGE SCALE GENOMIC DNA]</scope>
    <source>
        <strain evidence="8 23">00-1_S85</strain>
    </source>
</reference>
<evidence type="ECO:0000313" key="14">
    <source>
        <dbReference type="Proteomes" id="UP000041770"/>
    </source>
</evidence>
<sequence length="77" mass="9154">MSSFFIAVPLIVFCIFVAPLWLILHYRSKRKTGDGLSDEELQLLRTLSDKANRLQDRVETLERILDDETPNWRNRYE</sequence>
<dbReference type="NCBIfam" id="NF006993">
    <property type="entry name" value="PRK09458.1"/>
    <property type="match status" value="1"/>
</dbReference>
<feature type="coiled-coil region" evidence="1">
    <location>
        <begin position="37"/>
        <end position="64"/>
    </location>
</feature>
<dbReference type="EMBL" id="CWQJ01000009">
    <property type="protein sequence ID" value="CSC10610.1"/>
    <property type="molecule type" value="Genomic_DNA"/>
</dbReference>
<dbReference type="EMBL" id="QZRB01000008">
    <property type="protein sequence ID" value="MVD23060.1"/>
    <property type="molecule type" value="Genomic_DNA"/>
</dbReference>
<dbReference type="EMBL" id="JAHBND010000687">
    <property type="protein sequence ID" value="MBS7675113.1"/>
    <property type="molecule type" value="Genomic_DNA"/>
</dbReference>
<dbReference type="Proteomes" id="UP000044806">
    <property type="component" value="Unassembled WGS sequence"/>
</dbReference>
<dbReference type="EMBL" id="SISP01000004">
    <property type="protein sequence ID" value="TBM45084.1"/>
    <property type="molecule type" value="Genomic_DNA"/>
</dbReference>
<evidence type="ECO:0000256" key="1">
    <source>
        <dbReference type="SAM" id="Coils"/>
    </source>
</evidence>
<dbReference type="Proteomes" id="UP000266701">
    <property type="component" value="Unassembled WGS sequence"/>
</dbReference>
<dbReference type="KEGG" id="vcz:VAB027_2324"/>
<dbReference type="OMA" id="LWLHYSQ"/>
<dbReference type="GO" id="GO:0009271">
    <property type="term" value="P:phage shock"/>
    <property type="evidence" value="ECO:0007669"/>
    <property type="project" value="InterPro"/>
</dbReference>
<evidence type="ECO:0000313" key="8">
    <source>
        <dbReference type="EMBL" id="MVD23060.1"/>
    </source>
</evidence>
<dbReference type="Proteomes" id="UP000041770">
    <property type="component" value="Unassembled WGS sequence"/>
</dbReference>
<evidence type="ECO:0000313" key="7">
    <source>
        <dbReference type="EMBL" id="MBS7675113.1"/>
    </source>
</evidence>
<evidence type="ECO:0000313" key="15">
    <source>
        <dbReference type="Proteomes" id="UP000044806"/>
    </source>
</evidence>
<evidence type="ECO:0000313" key="4">
    <source>
        <dbReference type="EMBL" id="CSC10610.1"/>
    </source>
</evidence>
<gene>
    <name evidence="3" type="primary">pspB</name>
    <name evidence="9" type="ORF">BC353_14235</name>
    <name evidence="8" type="ORF">D6U24_06800</name>
    <name evidence="3" type="ORF">ERS013165_01441</name>
    <name evidence="5" type="ORF">ERS013200_00681</name>
    <name evidence="4" type="ORF">ERS013201_01799</name>
    <name evidence="10" type="ORF">EYB64_04395</name>
    <name evidence="6" type="ORF">F0M16_03205</name>
    <name evidence="11" type="ORF">FLM02_15245</name>
    <name evidence="13" type="ORF">FXE67_18610</name>
    <name evidence="12" type="ORF">FXF03_14105</name>
    <name evidence="7" type="ORF">KIN13_17010</name>
</gene>
<dbReference type="EMBL" id="VSGZ01000044">
    <property type="protein sequence ID" value="TXY89954.1"/>
    <property type="molecule type" value="Genomic_DNA"/>
</dbReference>